<proteinExistence type="predicted"/>
<keyword evidence="1" id="KW-0472">Membrane</keyword>
<feature type="transmembrane region" description="Helical" evidence="1">
    <location>
        <begin position="82"/>
        <end position="101"/>
    </location>
</feature>
<accession>A0A7J6SAT5</accession>
<sequence>MPPPLPVEHLAADHPSSAGIGRFESSSFKKRLSGASSSTATFPPAAPDHTISEAPSLKAAAAAVHRVVPPPRRYEHRYSARGICLAVITCIGGVLVAWVMMTDV</sequence>
<evidence type="ECO:0000256" key="1">
    <source>
        <dbReference type="SAM" id="Phobius"/>
    </source>
</evidence>
<comment type="caution">
    <text evidence="2">The sequence shown here is derived from an EMBL/GenBank/DDBJ whole genome shotgun (WGS) entry which is preliminary data.</text>
</comment>
<feature type="non-terminal residue" evidence="2">
    <location>
        <position position="104"/>
    </location>
</feature>
<keyword evidence="1" id="KW-0812">Transmembrane</keyword>
<dbReference type="AlphaFoldDB" id="A0A7J6SAT5"/>
<gene>
    <name evidence="2" type="ORF">FOZ62_006393</name>
</gene>
<evidence type="ECO:0000313" key="3">
    <source>
        <dbReference type="Proteomes" id="UP000574390"/>
    </source>
</evidence>
<protein>
    <submittedName>
        <fullName evidence="2">Uncharacterized protein</fullName>
    </submittedName>
</protein>
<reference evidence="2 3" key="1">
    <citation type="submission" date="2020-04" db="EMBL/GenBank/DDBJ databases">
        <title>Perkinsus olseni comparative genomics.</title>
        <authorList>
            <person name="Bogema D.R."/>
        </authorList>
    </citation>
    <scope>NUCLEOTIDE SEQUENCE [LARGE SCALE GENOMIC DNA]</scope>
    <source>
        <strain evidence="2">ATCC PRA-205</strain>
    </source>
</reference>
<dbReference type="Proteomes" id="UP000574390">
    <property type="component" value="Unassembled WGS sequence"/>
</dbReference>
<organism evidence="2 3">
    <name type="scientific">Perkinsus olseni</name>
    <name type="common">Perkinsus atlanticus</name>
    <dbReference type="NCBI Taxonomy" id="32597"/>
    <lineage>
        <taxon>Eukaryota</taxon>
        <taxon>Sar</taxon>
        <taxon>Alveolata</taxon>
        <taxon>Perkinsozoa</taxon>
        <taxon>Perkinsea</taxon>
        <taxon>Perkinsida</taxon>
        <taxon>Perkinsidae</taxon>
        <taxon>Perkinsus</taxon>
    </lineage>
</organism>
<name>A0A7J6SAT5_PEROL</name>
<evidence type="ECO:0000313" key="2">
    <source>
        <dbReference type="EMBL" id="KAF4729672.1"/>
    </source>
</evidence>
<dbReference type="EMBL" id="JABANM010016301">
    <property type="protein sequence ID" value="KAF4729672.1"/>
    <property type="molecule type" value="Genomic_DNA"/>
</dbReference>
<keyword evidence="1" id="KW-1133">Transmembrane helix</keyword>